<name>A0AAN6UV88_9PEZI</name>
<dbReference type="Proteomes" id="UP001302676">
    <property type="component" value="Unassembled WGS sequence"/>
</dbReference>
<organism evidence="1 2">
    <name type="scientific">Dichotomopilus funicola</name>
    <dbReference type="NCBI Taxonomy" id="1934379"/>
    <lineage>
        <taxon>Eukaryota</taxon>
        <taxon>Fungi</taxon>
        <taxon>Dikarya</taxon>
        <taxon>Ascomycota</taxon>
        <taxon>Pezizomycotina</taxon>
        <taxon>Sordariomycetes</taxon>
        <taxon>Sordariomycetidae</taxon>
        <taxon>Sordariales</taxon>
        <taxon>Chaetomiaceae</taxon>
        <taxon>Dichotomopilus</taxon>
    </lineage>
</organism>
<dbReference type="EMBL" id="MU853655">
    <property type="protein sequence ID" value="KAK4139649.1"/>
    <property type="molecule type" value="Genomic_DNA"/>
</dbReference>
<keyword evidence="2" id="KW-1185">Reference proteome</keyword>
<dbReference type="RefSeq" id="XP_062633020.1">
    <property type="nucleotide sequence ID" value="XM_062778572.1"/>
</dbReference>
<comment type="caution">
    <text evidence="1">The sequence shown here is derived from an EMBL/GenBank/DDBJ whole genome shotgun (WGS) entry which is preliminary data.</text>
</comment>
<accession>A0AAN6UV88</accession>
<feature type="non-terminal residue" evidence="1">
    <location>
        <position position="1"/>
    </location>
</feature>
<dbReference type="AlphaFoldDB" id="A0AAN6UV88"/>
<protein>
    <recommendedName>
        <fullName evidence="3">HNH nuclease domain-containing protein</fullName>
    </recommendedName>
</protein>
<sequence>DKNTQRIVREWYHNRCPLTGAGAVHGTHIVNIQAMKSMDDPVNLWETLQVFWPLKDLNVETLDILGQENRNILPLHPLAHHLWDRNKFGLRLIEHPTEPKTKIYLQVNWFKQRAGEIERENRKDAKPCATPFAGTDLLDTQRELTAATGVTGREYLQHGDVYMLYNPDCAARPLPNIRFLEMRYAVQQLFAGQQTAEALRVIFGGDAPDDEIEGPDPDEAYMPADWDNMITDAYDLGILDDKKEQAWRQYILRSTYRRYLNNLRATEPESEGGEGD</sequence>
<gene>
    <name evidence="1" type="ORF">C8A04DRAFT_15663</name>
</gene>
<evidence type="ECO:0000313" key="2">
    <source>
        <dbReference type="Proteomes" id="UP001302676"/>
    </source>
</evidence>
<dbReference type="GeneID" id="87815185"/>
<reference evidence="1" key="2">
    <citation type="submission" date="2023-05" db="EMBL/GenBank/DDBJ databases">
        <authorList>
            <consortium name="Lawrence Berkeley National Laboratory"/>
            <person name="Steindorff A."/>
            <person name="Hensen N."/>
            <person name="Bonometti L."/>
            <person name="Westerberg I."/>
            <person name="Brannstrom I.O."/>
            <person name="Guillou S."/>
            <person name="Cros-Aarteil S."/>
            <person name="Calhoun S."/>
            <person name="Haridas S."/>
            <person name="Kuo A."/>
            <person name="Mondo S."/>
            <person name="Pangilinan J."/>
            <person name="Riley R."/>
            <person name="Labutti K."/>
            <person name="Andreopoulos B."/>
            <person name="Lipzen A."/>
            <person name="Chen C."/>
            <person name="Yanf M."/>
            <person name="Daum C."/>
            <person name="Ng V."/>
            <person name="Clum A."/>
            <person name="Ohm R."/>
            <person name="Martin F."/>
            <person name="Silar P."/>
            <person name="Natvig D."/>
            <person name="Lalanne C."/>
            <person name="Gautier V."/>
            <person name="Ament-Velasquez S.L."/>
            <person name="Kruys A."/>
            <person name="Hutchinson M.I."/>
            <person name="Powell A.J."/>
            <person name="Barry K."/>
            <person name="Miller A.N."/>
            <person name="Grigoriev I.V."/>
            <person name="Debuchy R."/>
            <person name="Gladieux P."/>
            <person name="Thoren M.H."/>
            <person name="Johannesson H."/>
        </authorList>
    </citation>
    <scope>NUCLEOTIDE SEQUENCE</scope>
    <source>
        <strain evidence="1">CBS 141.50</strain>
    </source>
</reference>
<evidence type="ECO:0000313" key="1">
    <source>
        <dbReference type="EMBL" id="KAK4139649.1"/>
    </source>
</evidence>
<proteinExistence type="predicted"/>
<reference evidence="1" key="1">
    <citation type="journal article" date="2023" name="Mol. Phylogenet. Evol.">
        <title>Genome-scale phylogeny and comparative genomics of the fungal order Sordariales.</title>
        <authorList>
            <person name="Hensen N."/>
            <person name="Bonometti L."/>
            <person name="Westerberg I."/>
            <person name="Brannstrom I.O."/>
            <person name="Guillou S."/>
            <person name="Cros-Aarteil S."/>
            <person name="Calhoun S."/>
            <person name="Haridas S."/>
            <person name="Kuo A."/>
            <person name="Mondo S."/>
            <person name="Pangilinan J."/>
            <person name="Riley R."/>
            <person name="LaButti K."/>
            <person name="Andreopoulos B."/>
            <person name="Lipzen A."/>
            <person name="Chen C."/>
            <person name="Yan M."/>
            <person name="Daum C."/>
            <person name="Ng V."/>
            <person name="Clum A."/>
            <person name="Steindorff A."/>
            <person name="Ohm R.A."/>
            <person name="Martin F."/>
            <person name="Silar P."/>
            <person name="Natvig D.O."/>
            <person name="Lalanne C."/>
            <person name="Gautier V."/>
            <person name="Ament-Velasquez S.L."/>
            <person name="Kruys A."/>
            <person name="Hutchinson M.I."/>
            <person name="Powell A.J."/>
            <person name="Barry K."/>
            <person name="Miller A.N."/>
            <person name="Grigoriev I.V."/>
            <person name="Debuchy R."/>
            <person name="Gladieux P."/>
            <person name="Hiltunen Thoren M."/>
            <person name="Johannesson H."/>
        </authorList>
    </citation>
    <scope>NUCLEOTIDE SEQUENCE</scope>
    <source>
        <strain evidence="1">CBS 141.50</strain>
    </source>
</reference>
<evidence type="ECO:0008006" key="3">
    <source>
        <dbReference type="Google" id="ProtNLM"/>
    </source>
</evidence>